<dbReference type="GO" id="GO:0003676">
    <property type="term" value="F:nucleic acid binding"/>
    <property type="evidence" value="ECO:0007669"/>
    <property type="project" value="InterPro"/>
</dbReference>
<proteinExistence type="predicted"/>
<dbReference type="GO" id="GO:0004523">
    <property type="term" value="F:RNA-DNA hybrid ribonuclease activity"/>
    <property type="evidence" value="ECO:0007669"/>
    <property type="project" value="InterPro"/>
</dbReference>
<gene>
    <name evidence="2" type="ORF">CCUR1050_LOCUS17989</name>
</gene>
<evidence type="ECO:0000259" key="1">
    <source>
        <dbReference type="PROSITE" id="PS50879"/>
    </source>
</evidence>
<dbReference type="PROSITE" id="PS50879">
    <property type="entry name" value="RNASE_H_1"/>
    <property type="match status" value="1"/>
</dbReference>
<protein>
    <recommendedName>
        <fullName evidence="1">RNase H type-1 domain-containing protein</fullName>
    </recommendedName>
</protein>
<dbReference type="Pfam" id="PF00075">
    <property type="entry name" value="RNase_H"/>
    <property type="match status" value="1"/>
</dbReference>
<dbReference type="InterPro" id="IPR002156">
    <property type="entry name" value="RNaseH_domain"/>
</dbReference>
<dbReference type="SUPFAM" id="SSF53098">
    <property type="entry name" value="Ribonuclease H-like"/>
    <property type="match status" value="1"/>
</dbReference>
<dbReference type="EMBL" id="HBEZ01032503">
    <property type="protein sequence ID" value="CAD8640305.1"/>
    <property type="molecule type" value="Transcribed_RNA"/>
</dbReference>
<feature type="domain" description="RNase H type-1" evidence="1">
    <location>
        <begin position="384"/>
        <end position="524"/>
    </location>
</feature>
<sequence>MEEEGPGRVDPVLDLIEIGQFADADRDQLMKLVLWLAPHMRSCRKDDAEMVDRGPLTWTPVRLESENVEFDTSCLGTTVETHEMWEVIHKDSLTRIEREGRLMGIINQSRYRLLEAECLSRKIPIEFLCESILEGIAYVEKHESKRGFGSHQFWHGLRVALDSDGILGCCPLMAPSSFLYSSWTGGSADWGYQLHPRRPVFDLLCASPEEQRSLASRMRPDQVWFALSRRSTLDRDTKLLLDRAGQVLTVYKKGSRVAACKGSFKTGKVRAIQNREDWCLWASNAAIRTREAEGGIGNGGHDDGAVDRIHCALVEAQVSISGGTGDAAETARVSARPRRRADMVRRLKERADTICLTADGVVPLDLGCPSSREALLGPAGAAYTRSGIVVATDGSLKKSGAMGAAVVAKDGRMQARSVAVFGQPSSIRPELTGIALALEGCPVEEDLNILTDSLSSMRLLMGMQRKDLPLSLYRHSVRQLLLHVVKLINKRAEVGRSTRFIKVRAHRGEPLNEAADAMAAAAAESDPARSVAMDLDPDAVYFSYKEAWVEWDARVREELVQRAAERCVTRTLRPKRGRAGAEASPPTLPLTASWLLRPNQGRSTLGKVLGEMKTSTAKKQVLQSIAGAFPCNAVLHKWGIVPSAACALCGHPAETQSHIQCLCPALKEARIRAHHNLAHRLWKGIQVSTKGWVIAIEQTVAGLQGLPQPEARLDEWQRAWDEVTDVHLEGEGEQSDTDAATQRKRPDAWAVCWDKRCLLILEFTRPNDRCELSLLNTDTFKTVRYTPLRDRLARLLPAWEVGIQTYTVGIRGSHDPDRWHANLGRFGMTAARADRLMQDMVSQALTELTDLYSVRYAALQHQQHA</sequence>
<name>A0A7S0MFW5_9CRYP</name>
<dbReference type="AlphaFoldDB" id="A0A7S0MFW5"/>
<dbReference type="Gene3D" id="3.30.420.10">
    <property type="entry name" value="Ribonuclease H-like superfamily/Ribonuclease H"/>
    <property type="match status" value="1"/>
</dbReference>
<organism evidence="2">
    <name type="scientific">Cryptomonas curvata</name>
    <dbReference type="NCBI Taxonomy" id="233186"/>
    <lineage>
        <taxon>Eukaryota</taxon>
        <taxon>Cryptophyceae</taxon>
        <taxon>Cryptomonadales</taxon>
        <taxon>Cryptomonadaceae</taxon>
        <taxon>Cryptomonas</taxon>
    </lineage>
</organism>
<accession>A0A7S0MFW5</accession>
<evidence type="ECO:0000313" key="2">
    <source>
        <dbReference type="EMBL" id="CAD8640305.1"/>
    </source>
</evidence>
<dbReference type="InterPro" id="IPR036397">
    <property type="entry name" value="RNaseH_sf"/>
</dbReference>
<reference evidence="2" key="1">
    <citation type="submission" date="2021-01" db="EMBL/GenBank/DDBJ databases">
        <authorList>
            <person name="Corre E."/>
            <person name="Pelletier E."/>
            <person name="Niang G."/>
            <person name="Scheremetjew M."/>
            <person name="Finn R."/>
            <person name="Kale V."/>
            <person name="Holt S."/>
            <person name="Cochrane G."/>
            <person name="Meng A."/>
            <person name="Brown T."/>
            <person name="Cohen L."/>
        </authorList>
    </citation>
    <scope>NUCLEOTIDE SEQUENCE</scope>
    <source>
        <strain evidence="2">CCAP979/52</strain>
    </source>
</reference>
<dbReference type="InterPro" id="IPR012337">
    <property type="entry name" value="RNaseH-like_sf"/>
</dbReference>